<dbReference type="Proteomes" id="UP000624279">
    <property type="component" value="Unassembled WGS sequence"/>
</dbReference>
<sequence>MIKIDIDSCPENSSTLPLNNLSSFETWLSERPKWLQTAAADLLHKQTKPDDAALIALTDLCFKEAIKTHDAVFASIPTGSFNQPTVSTLMHIDKLDKVVGVNAISSDSKLVFGTSNLHVVYGNNGSGKSGYARLLKHACGSSMKQDLLPNVFSTTTINPSVEISITSAGVQKNLSWSLSMAPLNELRHVHIFDSHTAASYINAKNEACYEPRRMRFISTLIAICDRVAELLGNKKNILISAMPQMPTEFVATSVKEFINSLNHKTLSTAIDKACAMTTEESAERVRLELLMKQSDVAGKLKQLAQTKQRVTQLKTEFETLKNGLANEKFEQLISLRKDAKDKRKVATEDADKIFANASLTGVGQDSWKLMWEEARKYSNDLAYPEHHFPMIGNDSRCVLCQQELNEDAKLRLTGFESYVKGNLEASAKKAENLLKAAIDAFPSLIKKEDWNSKIEILNVDPSIAGAIFQAINAQYELIAGISEMGQLTAIDWSEFDQKVGIHEQQLIKEEATFIELQQADKRTVYEKQLNELKAREWLIQNRVAVEQEIVRKQEIKRFESAEALCKTNALTSKKNELTKEELSLGYQKRFYDELKYLGGERIPVSPTSVPEGKGKIKFELKLIGTNKPVSTNLILSEGETRIVSLAAFLADITGSGQPTPFVFDDPISSLDQDFEEKVVERLAELSKTRQVIVFTHRLSLLVLLDDAVQRIAKSAEAQDNPPIQMSLTGLHRMGKNVGIVGEIKLREKKLKSAIQHIHDHILPKLRKAYDNNEVENYEIQAKAACTDFRILTERCVETILLNDVVSRFRRSLQTMGKLGSLAKIQKSDCDLIDQMMTRYSCFEHSQPIEIPITIPSPEELTKDVKGMIDWITEFEKRT</sequence>
<dbReference type="Gene3D" id="3.40.50.300">
    <property type="entry name" value="P-loop containing nucleotide triphosphate hydrolases"/>
    <property type="match status" value="2"/>
</dbReference>
<comment type="caution">
    <text evidence="1">The sequence shown here is derived from an EMBL/GenBank/DDBJ whole genome shotgun (WGS) entry which is preliminary data.</text>
</comment>
<keyword evidence="2" id="KW-1185">Reference proteome</keyword>
<dbReference type="InterPro" id="IPR027417">
    <property type="entry name" value="P-loop_NTPase"/>
</dbReference>
<name>A0ABR6Y792_9BURK</name>
<reference evidence="1 2" key="1">
    <citation type="submission" date="2020-08" db="EMBL/GenBank/DDBJ databases">
        <title>Novel species isolated from subtropical streams in China.</title>
        <authorList>
            <person name="Lu H."/>
        </authorList>
    </citation>
    <scope>NUCLEOTIDE SEQUENCE [LARGE SCALE GENOMIC DNA]</scope>
    <source>
        <strain evidence="1 2">LX15W</strain>
    </source>
</reference>
<protein>
    <submittedName>
        <fullName evidence="1">Chromosome segregation protein SMC</fullName>
    </submittedName>
</protein>
<organism evidence="1 2">
    <name type="scientific">Undibacterium flavidum</name>
    <dbReference type="NCBI Taxonomy" id="2762297"/>
    <lineage>
        <taxon>Bacteria</taxon>
        <taxon>Pseudomonadati</taxon>
        <taxon>Pseudomonadota</taxon>
        <taxon>Betaproteobacteria</taxon>
        <taxon>Burkholderiales</taxon>
        <taxon>Oxalobacteraceae</taxon>
        <taxon>Undibacterium</taxon>
    </lineage>
</organism>
<dbReference type="EMBL" id="JACOGA010000002">
    <property type="protein sequence ID" value="MBC3872481.1"/>
    <property type="molecule type" value="Genomic_DNA"/>
</dbReference>
<evidence type="ECO:0000313" key="2">
    <source>
        <dbReference type="Proteomes" id="UP000624279"/>
    </source>
</evidence>
<gene>
    <name evidence="1" type="ORF">H8K55_02685</name>
</gene>
<accession>A0ABR6Y792</accession>
<evidence type="ECO:0000313" key="1">
    <source>
        <dbReference type="EMBL" id="MBC3872481.1"/>
    </source>
</evidence>
<proteinExistence type="predicted"/>
<dbReference type="RefSeq" id="WP_186940480.1">
    <property type="nucleotide sequence ID" value="NZ_JACOGA010000002.1"/>
</dbReference>
<dbReference type="SUPFAM" id="SSF52540">
    <property type="entry name" value="P-loop containing nucleoside triphosphate hydrolases"/>
    <property type="match status" value="1"/>
</dbReference>